<name>A0A927MS04_9ACTN</name>
<dbReference type="AlphaFoldDB" id="A0A927MS04"/>
<accession>A0A927MS04</accession>
<organism evidence="1 2">
    <name type="scientific">Actinopolymorpha pittospori</name>
    <dbReference type="NCBI Taxonomy" id="648752"/>
    <lineage>
        <taxon>Bacteria</taxon>
        <taxon>Bacillati</taxon>
        <taxon>Actinomycetota</taxon>
        <taxon>Actinomycetes</taxon>
        <taxon>Propionibacteriales</taxon>
        <taxon>Actinopolymorphaceae</taxon>
        <taxon>Actinopolymorpha</taxon>
    </lineage>
</organism>
<comment type="caution">
    <text evidence="1">The sequence shown here is derived from an EMBL/GenBank/DDBJ whole genome shotgun (WGS) entry which is preliminary data.</text>
</comment>
<reference evidence="1" key="1">
    <citation type="submission" date="2020-10" db="EMBL/GenBank/DDBJ databases">
        <title>Sequencing the genomes of 1000 actinobacteria strains.</title>
        <authorList>
            <person name="Klenk H.-P."/>
        </authorList>
    </citation>
    <scope>NUCLEOTIDE SEQUENCE</scope>
    <source>
        <strain evidence="1">DSM 45354</strain>
    </source>
</reference>
<gene>
    <name evidence="1" type="ORF">HEB94_002437</name>
</gene>
<keyword evidence="2" id="KW-1185">Reference proteome</keyword>
<evidence type="ECO:0000313" key="1">
    <source>
        <dbReference type="EMBL" id="MBE1605589.1"/>
    </source>
</evidence>
<dbReference type="Proteomes" id="UP000638648">
    <property type="component" value="Unassembled WGS sequence"/>
</dbReference>
<evidence type="ECO:0000313" key="2">
    <source>
        <dbReference type="Proteomes" id="UP000638648"/>
    </source>
</evidence>
<dbReference type="RefSeq" id="WP_192749902.1">
    <property type="nucleotide sequence ID" value="NZ_BAABJL010000138.1"/>
</dbReference>
<dbReference type="EMBL" id="JADBEM010000001">
    <property type="protein sequence ID" value="MBE1605589.1"/>
    <property type="molecule type" value="Genomic_DNA"/>
</dbReference>
<protein>
    <submittedName>
        <fullName evidence="1">Uncharacterized protein</fullName>
    </submittedName>
</protein>
<proteinExistence type="predicted"/>
<sequence length="159" mass="16758">MAGRYRDGAGSNGASTAHCASVRSNRLVTAMVATRSPVGGSRLLVASYQGRGEYDLATGARVARDRDEGSSAWFDASGPSCLTVTSKEWVRVAGLAGGWLPRESGRWRIAISGEEVMVVAGDSPAQQLCEGEEVRVAGFAPGGDVLVIGRPMDVWIFRV</sequence>